<dbReference type="EMBL" id="CADCTZ010000536">
    <property type="protein sequence ID" value="CAA9351195.1"/>
    <property type="molecule type" value="Genomic_DNA"/>
</dbReference>
<dbReference type="AlphaFoldDB" id="A0A6J4MBV0"/>
<reference evidence="2" key="1">
    <citation type="submission" date="2020-02" db="EMBL/GenBank/DDBJ databases">
        <authorList>
            <person name="Meier V. D."/>
        </authorList>
    </citation>
    <scope>NUCLEOTIDE SEQUENCE</scope>
    <source>
        <strain evidence="2">AVDCRST_MAG84</strain>
    </source>
</reference>
<evidence type="ECO:0000313" key="2">
    <source>
        <dbReference type="EMBL" id="CAA9351195.1"/>
    </source>
</evidence>
<feature type="non-terminal residue" evidence="2">
    <location>
        <position position="76"/>
    </location>
</feature>
<sequence length="76" mass="8704">TTRPLSVGAQRKNVALPRRRGCTHGRNPTHKPRRPQRSCQKHRQRRADQTHRCGASPRTPRDDRRPLPNGQPATNV</sequence>
<feature type="non-terminal residue" evidence="2">
    <location>
        <position position="1"/>
    </location>
</feature>
<gene>
    <name evidence="2" type="ORF">AVDCRST_MAG84-2876</name>
</gene>
<name>A0A6J4MBV0_9CYAN</name>
<evidence type="ECO:0000256" key="1">
    <source>
        <dbReference type="SAM" id="MobiDB-lite"/>
    </source>
</evidence>
<accession>A0A6J4MBV0</accession>
<proteinExistence type="predicted"/>
<feature type="region of interest" description="Disordered" evidence="1">
    <location>
        <begin position="1"/>
        <end position="76"/>
    </location>
</feature>
<protein>
    <submittedName>
        <fullName evidence="2">Uncharacterized protein</fullName>
    </submittedName>
</protein>
<organism evidence="2">
    <name type="scientific">uncultured Microcoleus sp</name>
    <dbReference type="NCBI Taxonomy" id="259945"/>
    <lineage>
        <taxon>Bacteria</taxon>
        <taxon>Bacillati</taxon>
        <taxon>Cyanobacteriota</taxon>
        <taxon>Cyanophyceae</taxon>
        <taxon>Oscillatoriophycideae</taxon>
        <taxon>Oscillatoriales</taxon>
        <taxon>Microcoleaceae</taxon>
        <taxon>Microcoleus</taxon>
        <taxon>environmental samples</taxon>
    </lineage>
</organism>
<feature type="compositionally biased region" description="Basic residues" evidence="1">
    <location>
        <begin position="17"/>
        <end position="45"/>
    </location>
</feature>